<reference evidence="1" key="1">
    <citation type="submission" date="2014-12" db="EMBL/GenBank/DDBJ databases">
        <title>Insight into the proteome of Arion vulgaris.</title>
        <authorList>
            <person name="Aradska J."/>
            <person name="Bulat T."/>
            <person name="Smidak R."/>
            <person name="Sarate P."/>
            <person name="Gangsoo J."/>
            <person name="Sialana F."/>
            <person name="Bilban M."/>
            <person name="Lubec G."/>
        </authorList>
    </citation>
    <scope>NUCLEOTIDE SEQUENCE</scope>
    <source>
        <tissue evidence="1">Skin</tissue>
    </source>
</reference>
<sequence length="50" mass="5599">MTLITTIKMEIALKMHNVIMNTIFPANDAAKKSPGNTRNIKIMYAIANHL</sequence>
<gene>
    <name evidence="1" type="primary">ORF188610</name>
</gene>
<name>A0A0B7BGP5_9EUPU</name>
<protein>
    <submittedName>
        <fullName evidence="1">Uncharacterized protein</fullName>
    </submittedName>
</protein>
<proteinExistence type="predicted"/>
<evidence type="ECO:0000313" key="1">
    <source>
        <dbReference type="EMBL" id="CEK92494.1"/>
    </source>
</evidence>
<organism evidence="1">
    <name type="scientific">Arion vulgaris</name>
    <dbReference type="NCBI Taxonomy" id="1028688"/>
    <lineage>
        <taxon>Eukaryota</taxon>
        <taxon>Metazoa</taxon>
        <taxon>Spiralia</taxon>
        <taxon>Lophotrochozoa</taxon>
        <taxon>Mollusca</taxon>
        <taxon>Gastropoda</taxon>
        <taxon>Heterobranchia</taxon>
        <taxon>Euthyneura</taxon>
        <taxon>Panpulmonata</taxon>
        <taxon>Eupulmonata</taxon>
        <taxon>Stylommatophora</taxon>
        <taxon>Helicina</taxon>
        <taxon>Arionoidea</taxon>
        <taxon>Arionidae</taxon>
        <taxon>Arion</taxon>
    </lineage>
</organism>
<dbReference type="EMBL" id="HACG01045629">
    <property type="protein sequence ID" value="CEK92494.1"/>
    <property type="molecule type" value="Transcribed_RNA"/>
</dbReference>
<accession>A0A0B7BGP5</accession>
<dbReference type="AlphaFoldDB" id="A0A0B7BGP5"/>